<organism evidence="7 8">
    <name type="scientific">Klebsiella michiganensis</name>
    <dbReference type="NCBI Taxonomy" id="1134687"/>
    <lineage>
        <taxon>Bacteria</taxon>
        <taxon>Pseudomonadati</taxon>
        <taxon>Pseudomonadota</taxon>
        <taxon>Gammaproteobacteria</taxon>
        <taxon>Enterobacterales</taxon>
        <taxon>Enterobacteriaceae</taxon>
        <taxon>Klebsiella/Raoultella group</taxon>
        <taxon>Klebsiella</taxon>
    </lineage>
</organism>
<dbReference type="Proteomes" id="UP000464389">
    <property type="component" value="Plasmid unnamed3"/>
</dbReference>
<name>A0A6P1V6W1_9ENTR</name>
<dbReference type="EMBL" id="CP048111">
    <property type="protein sequence ID" value="QHS50175.1"/>
    <property type="molecule type" value="Genomic_DNA"/>
</dbReference>
<feature type="chain" id="PRO_5026951413" evidence="5">
    <location>
        <begin position="26"/>
        <end position="186"/>
    </location>
</feature>
<dbReference type="RefSeq" id="WP_162122923.1">
    <property type="nucleotide sequence ID" value="NZ_CP048111.1"/>
</dbReference>
<dbReference type="GO" id="GO:0043709">
    <property type="term" value="P:cell adhesion involved in single-species biofilm formation"/>
    <property type="evidence" value="ECO:0007669"/>
    <property type="project" value="TreeGrafter"/>
</dbReference>
<evidence type="ECO:0000256" key="1">
    <source>
        <dbReference type="ARBA" id="ARBA00004561"/>
    </source>
</evidence>
<dbReference type="InterPro" id="IPR008966">
    <property type="entry name" value="Adhesion_dom_sf"/>
</dbReference>
<reference evidence="7 8" key="1">
    <citation type="submission" date="2020-01" db="EMBL/GenBank/DDBJ databases">
        <title>Bactrocera dorsalis gut bacteria genome.</title>
        <authorList>
            <person name="Zhang H."/>
            <person name="Cai Z."/>
        </authorList>
    </citation>
    <scope>NUCLEOTIDE SEQUENCE [LARGE SCALE GENOMIC DNA]</scope>
    <source>
        <strain evidence="7 8">BD177</strain>
        <plasmid evidence="7 8">unnamed3</plasmid>
    </source>
</reference>
<gene>
    <name evidence="7" type="primary">fimA</name>
    <name evidence="7" type="ORF">GW952_31690</name>
</gene>
<dbReference type="SUPFAM" id="SSF49401">
    <property type="entry name" value="Bacterial adhesins"/>
    <property type="match status" value="1"/>
</dbReference>
<proteinExistence type="inferred from homology"/>
<feature type="domain" description="Fimbrial-type adhesion" evidence="6">
    <location>
        <begin position="33"/>
        <end position="185"/>
    </location>
</feature>
<sequence>MLTKKRLIKSALALALLSTGTMASAAIVTGGTVHFTGQIVNAACAVSADSVDQTVKMGQFRTANFTAVGTRSNAVPFTIKLEDCDSSVSTTAATSFSGNLDAVDPTVLTISNNVAGGVAGSASGVGIEISDHTGKVLKPDGSVFSTAQNLVDGSNVLNFTARYKSTKANVTPGEADADATFKMQYN</sequence>
<accession>A0A6P1V6W1</accession>
<dbReference type="GO" id="GO:0009289">
    <property type="term" value="C:pilus"/>
    <property type="evidence" value="ECO:0007669"/>
    <property type="project" value="UniProtKB-SubCell"/>
</dbReference>
<dbReference type="PANTHER" id="PTHR33420">
    <property type="entry name" value="FIMBRIAL SUBUNIT ELFA-RELATED"/>
    <property type="match status" value="1"/>
</dbReference>
<dbReference type="InterPro" id="IPR036937">
    <property type="entry name" value="Adhesion_dom_fimbrial_sf"/>
</dbReference>
<geneLocation type="plasmid" evidence="7">
    <name>unnamed3</name>
</geneLocation>
<evidence type="ECO:0000256" key="4">
    <source>
        <dbReference type="ARBA" id="ARBA00023263"/>
    </source>
</evidence>
<dbReference type="Gene3D" id="2.60.40.1090">
    <property type="entry name" value="Fimbrial-type adhesion domain"/>
    <property type="match status" value="1"/>
</dbReference>
<protein>
    <submittedName>
        <fullName evidence="7">Type 1 fimbrial protein subunit FimA</fullName>
    </submittedName>
</protein>
<evidence type="ECO:0000256" key="3">
    <source>
        <dbReference type="ARBA" id="ARBA00022729"/>
    </source>
</evidence>
<keyword evidence="3 5" id="KW-0732">Signal</keyword>
<evidence type="ECO:0000256" key="2">
    <source>
        <dbReference type="ARBA" id="ARBA00006671"/>
    </source>
</evidence>
<dbReference type="NCBIfam" id="NF011741">
    <property type="entry name" value="PRK15194.1"/>
    <property type="match status" value="1"/>
</dbReference>
<comment type="subcellular location">
    <subcellularLocation>
        <location evidence="1">Fimbrium</location>
    </subcellularLocation>
</comment>
<keyword evidence="7" id="KW-0614">Plasmid</keyword>
<comment type="similarity">
    <text evidence="2">Belongs to the fimbrial protein family.</text>
</comment>
<feature type="signal peptide" evidence="5">
    <location>
        <begin position="1"/>
        <end position="25"/>
    </location>
</feature>
<dbReference type="AlphaFoldDB" id="A0A6P1V6W1"/>
<dbReference type="InterPro" id="IPR000259">
    <property type="entry name" value="Adhesion_dom_fimbrial"/>
</dbReference>
<dbReference type="InterPro" id="IPR050263">
    <property type="entry name" value="Bact_Fimbrial_Adh_Pro"/>
</dbReference>
<evidence type="ECO:0000259" key="6">
    <source>
        <dbReference type="Pfam" id="PF00419"/>
    </source>
</evidence>
<evidence type="ECO:0000256" key="5">
    <source>
        <dbReference type="SAM" id="SignalP"/>
    </source>
</evidence>
<evidence type="ECO:0000313" key="8">
    <source>
        <dbReference type="Proteomes" id="UP000464389"/>
    </source>
</evidence>
<dbReference type="PANTHER" id="PTHR33420:SF12">
    <property type="entry name" value="FIMBRIN-LIKE PROTEIN FIMI-RELATED"/>
    <property type="match status" value="1"/>
</dbReference>
<dbReference type="Pfam" id="PF00419">
    <property type="entry name" value="Fimbrial"/>
    <property type="match status" value="1"/>
</dbReference>
<evidence type="ECO:0000313" key="7">
    <source>
        <dbReference type="EMBL" id="QHS50175.1"/>
    </source>
</evidence>
<keyword evidence="4" id="KW-0281">Fimbrium</keyword>